<evidence type="ECO:0000259" key="1">
    <source>
        <dbReference type="Pfam" id="PF05922"/>
    </source>
</evidence>
<dbReference type="Pfam" id="PF05922">
    <property type="entry name" value="Inhibitor_I9"/>
    <property type="match status" value="1"/>
</dbReference>
<organism evidence="2 3">
    <name type="scientific">Rhizoctonia solani</name>
    <dbReference type="NCBI Taxonomy" id="456999"/>
    <lineage>
        <taxon>Eukaryota</taxon>
        <taxon>Fungi</taxon>
        <taxon>Dikarya</taxon>
        <taxon>Basidiomycota</taxon>
        <taxon>Agaricomycotina</taxon>
        <taxon>Agaricomycetes</taxon>
        <taxon>Cantharellales</taxon>
        <taxon>Ceratobasidiaceae</taxon>
        <taxon>Rhizoctonia</taxon>
    </lineage>
</organism>
<evidence type="ECO:0000313" key="2">
    <source>
        <dbReference type="EMBL" id="CAE6520618.1"/>
    </source>
</evidence>
<dbReference type="InterPro" id="IPR010259">
    <property type="entry name" value="S8pro/Inhibitor_I9"/>
</dbReference>
<reference evidence="2" key="1">
    <citation type="submission" date="2021-01" db="EMBL/GenBank/DDBJ databases">
        <authorList>
            <person name="Kaushik A."/>
        </authorList>
    </citation>
    <scope>NUCLEOTIDE SEQUENCE</scope>
    <source>
        <strain evidence="2">AG3-1AP</strain>
    </source>
</reference>
<feature type="domain" description="Inhibitor I9" evidence="1">
    <location>
        <begin position="25"/>
        <end position="92"/>
    </location>
</feature>
<comment type="caution">
    <text evidence="2">The sequence shown here is derived from an EMBL/GenBank/DDBJ whole genome shotgun (WGS) entry which is preliminary data.</text>
</comment>
<dbReference type="InterPro" id="IPR037045">
    <property type="entry name" value="S8pro/Inhibitor_I9_sf"/>
</dbReference>
<evidence type="ECO:0000313" key="3">
    <source>
        <dbReference type="Proteomes" id="UP000663831"/>
    </source>
</evidence>
<name>A0A8H3DCH2_9AGAM</name>
<dbReference type="EMBL" id="CAJMWV010006329">
    <property type="protein sequence ID" value="CAE6520618.1"/>
    <property type="molecule type" value="Genomic_DNA"/>
</dbReference>
<dbReference type="AlphaFoldDB" id="A0A8H3DCH2"/>
<dbReference type="Proteomes" id="UP000663831">
    <property type="component" value="Unassembled WGS sequence"/>
</dbReference>
<dbReference type="Gene3D" id="3.30.70.80">
    <property type="entry name" value="Peptidase S8 propeptide/proteinase inhibitor I9"/>
    <property type="match status" value="1"/>
</dbReference>
<dbReference type="SUPFAM" id="SSF54897">
    <property type="entry name" value="Protease propeptides/inhibitors"/>
    <property type="match status" value="1"/>
</dbReference>
<accession>A0A8H3DCH2</accession>
<protein>
    <recommendedName>
        <fullName evidence="1">Inhibitor I9 domain-containing protein</fullName>
    </recommendedName>
</protein>
<dbReference type="OrthoDB" id="3202057at2759"/>
<gene>
    <name evidence="2" type="ORF">RDB_LOCUS143694</name>
</gene>
<sequence>MDYNMSKTPSRIIIAKDGKNIIPDRYIVELKPEGDLNGHLDWMREQAMQHSSQFEVIQKYEFINGYAAKLNGLVLENLAQRDDVKAIVADRVGTLDT</sequence>
<proteinExistence type="predicted"/>